<keyword evidence="2" id="KW-1185">Reference proteome</keyword>
<dbReference type="HOGENOM" id="CLU_2740047_0_0_1"/>
<evidence type="ECO:0000313" key="2">
    <source>
        <dbReference type="Proteomes" id="UP000015241"/>
    </source>
</evidence>
<proteinExistence type="predicted"/>
<organism evidence="1 2">
    <name type="scientific">Fomitopsis schrenkii</name>
    <name type="common">Brown rot fungus</name>
    <dbReference type="NCBI Taxonomy" id="2126942"/>
    <lineage>
        <taxon>Eukaryota</taxon>
        <taxon>Fungi</taxon>
        <taxon>Dikarya</taxon>
        <taxon>Basidiomycota</taxon>
        <taxon>Agaricomycotina</taxon>
        <taxon>Agaricomycetes</taxon>
        <taxon>Polyporales</taxon>
        <taxon>Fomitopsis</taxon>
    </lineage>
</organism>
<name>S8DI78_FOMSC</name>
<protein>
    <submittedName>
        <fullName evidence="1">Uncharacterized protein</fullName>
    </submittedName>
</protein>
<dbReference type="AlphaFoldDB" id="S8DI78"/>
<dbReference type="EMBL" id="KE504291">
    <property type="protein sequence ID" value="EPS93201.1"/>
    <property type="molecule type" value="Genomic_DNA"/>
</dbReference>
<reference evidence="1 2" key="1">
    <citation type="journal article" date="2012" name="Science">
        <title>The Paleozoic origin of enzymatic lignin decomposition reconstructed from 31 fungal genomes.</title>
        <authorList>
            <person name="Floudas D."/>
            <person name="Binder M."/>
            <person name="Riley R."/>
            <person name="Barry K."/>
            <person name="Blanchette R.A."/>
            <person name="Henrissat B."/>
            <person name="Martinez A.T."/>
            <person name="Otillar R."/>
            <person name="Spatafora J.W."/>
            <person name="Yadav J.S."/>
            <person name="Aerts A."/>
            <person name="Benoit I."/>
            <person name="Boyd A."/>
            <person name="Carlson A."/>
            <person name="Copeland A."/>
            <person name="Coutinho P.M."/>
            <person name="de Vries R.P."/>
            <person name="Ferreira P."/>
            <person name="Findley K."/>
            <person name="Foster B."/>
            <person name="Gaskell J."/>
            <person name="Glotzer D."/>
            <person name="Gorecki P."/>
            <person name="Heitman J."/>
            <person name="Hesse C."/>
            <person name="Hori C."/>
            <person name="Igarashi K."/>
            <person name="Jurgens J.A."/>
            <person name="Kallen N."/>
            <person name="Kersten P."/>
            <person name="Kohler A."/>
            <person name="Kuees U."/>
            <person name="Kumar T.K.A."/>
            <person name="Kuo A."/>
            <person name="LaButti K."/>
            <person name="Larrondo L.F."/>
            <person name="Lindquist E."/>
            <person name="Ling A."/>
            <person name="Lombard V."/>
            <person name="Lucas S."/>
            <person name="Lundell T."/>
            <person name="Martin R."/>
            <person name="McLaughlin D.J."/>
            <person name="Morgenstern I."/>
            <person name="Morin E."/>
            <person name="Murat C."/>
            <person name="Nagy L.G."/>
            <person name="Nolan M."/>
            <person name="Ohm R.A."/>
            <person name="Patyshakuliyeva A."/>
            <person name="Rokas A."/>
            <person name="Ruiz-Duenas F.J."/>
            <person name="Sabat G."/>
            <person name="Salamov A."/>
            <person name="Samejima M."/>
            <person name="Schmutz J."/>
            <person name="Slot J.C."/>
            <person name="St John F."/>
            <person name="Stenlid J."/>
            <person name="Sun H."/>
            <person name="Sun S."/>
            <person name="Syed K."/>
            <person name="Tsang A."/>
            <person name="Wiebenga A."/>
            <person name="Young D."/>
            <person name="Pisabarro A."/>
            <person name="Eastwood D.C."/>
            <person name="Martin F."/>
            <person name="Cullen D."/>
            <person name="Grigoriev I.V."/>
            <person name="Hibbett D.S."/>
        </authorList>
    </citation>
    <scope>NUCLEOTIDE SEQUENCE</scope>
    <source>
        <strain evidence="2">FP-58527</strain>
    </source>
</reference>
<sequence>MPGEAVGTSHTGEPMRKAAAVCEVVKPRDRTFRSWVEVLAPRATIAGRETHQKLCGSLGGSRPSWDLIRLY</sequence>
<dbReference type="Proteomes" id="UP000015241">
    <property type="component" value="Unassembled WGS sequence"/>
</dbReference>
<dbReference type="InParanoid" id="S8DI78"/>
<accession>S8DI78</accession>
<gene>
    <name evidence="1" type="ORF">FOMPIDRAFT_1063618</name>
</gene>
<evidence type="ECO:0000313" key="1">
    <source>
        <dbReference type="EMBL" id="EPS93201.1"/>
    </source>
</evidence>